<evidence type="ECO:0000313" key="6">
    <source>
        <dbReference type="EMBL" id="QQB62353.1"/>
    </source>
</evidence>
<dbReference type="AlphaFoldDB" id="A0A7T4F1S1"/>
<feature type="site" description="Raises pKa of active site His" evidence="4">
    <location>
        <position position="149"/>
    </location>
</feature>
<feature type="binding site" evidence="4">
    <location>
        <begin position="89"/>
        <end position="92"/>
    </location>
    <ligand>
        <name>(6R)-10-formyltetrahydrofolate</name>
        <dbReference type="ChEBI" id="CHEBI:195366"/>
    </ligand>
</feature>
<evidence type="ECO:0000313" key="7">
    <source>
        <dbReference type="Proteomes" id="UP000595276"/>
    </source>
</evidence>
<protein>
    <recommendedName>
        <fullName evidence="4">Phosphoribosylglycinamide formyltransferase</fullName>
        <ecNumber evidence="4">2.1.2.2</ecNumber>
    </recommendedName>
    <alternativeName>
        <fullName evidence="4">5'-phosphoribosylglycinamide transformylase</fullName>
    </alternativeName>
    <alternativeName>
        <fullName evidence="4">GAR transformylase</fullName>
        <shortName evidence="4">GART</shortName>
    </alternativeName>
</protein>
<evidence type="ECO:0000256" key="3">
    <source>
        <dbReference type="ARBA" id="ARBA00022755"/>
    </source>
</evidence>
<dbReference type="GO" id="GO:0005737">
    <property type="term" value="C:cytoplasm"/>
    <property type="evidence" value="ECO:0007669"/>
    <property type="project" value="TreeGrafter"/>
</dbReference>
<accession>A0A7T4F1S1</accession>
<dbReference type="GO" id="GO:0006189">
    <property type="term" value="P:'de novo' IMP biosynthetic process"/>
    <property type="evidence" value="ECO:0007669"/>
    <property type="project" value="UniProtKB-UniRule"/>
</dbReference>
<feature type="binding site" evidence="4">
    <location>
        <position position="106"/>
    </location>
    <ligand>
        <name>(6R)-10-formyltetrahydrofolate</name>
        <dbReference type="ChEBI" id="CHEBI:195366"/>
    </ligand>
</feature>
<dbReference type="Proteomes" id="UP000595276">
    <property type="component" value="Chromosome"/>
</dbReference>
<dbReference type="KEGG" id="avg:I6H45_02445"/>
<organism evidence="6 7">
    <name type="scientific">Anaerococcus vaginalis</name>
    <dbReference type="NCBI Taxonomy" id="33037"/>
    <lineage>
        <taxon>Bacteria</taxon>
        <taxon>Bacillati</taxon>
        <taxon>Bacillota</taxon>
        <taxon>Tissierellia</taxon>
        <taxon>Tissierellales</taxon>
        <taxon>Peptoniphilaceae</taxon>
        <taxon>Anaerococcus</taxon>
    </lineage>
</organism>
<dbReference type="SUPFAM" id="SSF53328">
    <property type="entry name" value="Formyltransferase"/>
    <property type="match status" value="1"/>
</dbReference>
<dbReference type="Gene3D" id="3.40.50.170">
    <property type="entry name" value="Formyl transferase, N-terminal domain"/>
    <property type="match status" value="1"/>
</dbReference>
<comment type="similarity">
    <text evidence="4">Belongs to the GART family.</text>
</comment>
<feature type="domain" description="Formyl transferase N-terminal" evidence="5">
    <location>
        <begin position="10"/>
        <end position="185"/>
    </location>
</feature>
<dbReference type="CDD" id="cd08645">
    <property type="entry name" value="FMT_core_GART"/>
    <property type="match status" value="1"/>
</dbReference>
<name>A0A7T4F1S1_9FIRM</name>
<dbReference type="Pfam" id="PF00551">
    <property type="entry name" value="Formyl_trans_N"/>
    <property type="match status" value="1"/>
</dbReference>
<feature type="active site" description="Proton donor" evidence="4">
    <location>
        <position position="108"/>
    </location>
</feature>
<dbReference type="InterPro" id="IPR002376">
    <property type="entry name" value="Formyl_transf_N"/>
</dbReference>
<dbReference type="PANTHER" id="PTHR43369:SF2">
    <property type="entry name" value="PHOSPHORIBOSYLGLYCINAMIDE FORMYLTRANSFERASE"/>
    <property type="match status" value="1"/>
</dbReference>
<comment type="pathway">
    <text evidence="1 4">Purine metabolism; IMP biosynthesis via de novo pathway; N(2)-formyl-N(1)-(5-phospho-D-ribosyl)glycinamide from N(1)-(5-phospho-D-ribosyl)glycinamide (10-formyl THF route): step 1/1.</text>
</comment>
<reference evidence="6 7" key="1">
    <citation type="submission" date="2020-12" db="EMBL/GenBank/DDBJ databases">
        <title>FDA dAtabase for Regulatory Grade micrObial Sequences (FDA-ARGOS): Supporting development and validation of Infectious Disease Dx tests.</title>
        <authorList>
            <person name="Sproer C."/>
            <person name="Gronow S."/>
            <person name="Severitt S."/>
            <person name="Schroder I."/>
            <person name="Tallon L."/>
            <person name="Sadzewicz L."/>
            <person name="Zhao X."/>
            <person name="Boylan J."/>
            <person name="Ott S."/>
            <person name="Bowen H."/>
            <person name="Vavikolanu K."/>
            <person name="Mehta A."/>
            <person name="Aluvathingal J."/>
            <person name="Nadendla S."/>
            <person name="Lowell S."/>
            <person name="Myers T."/>
            <person name="Yan Y."/>
            <person name="Sichtig H."/>
        </authorList>
    </citation>
    <scope>NUCLEOTIDE SEQUENCE [LARGE SCALE GENOMIC DNA]</scope>
    <source>
        <strain evidence="6 7">FDAARGOS_988</strain>
    </source>
</reference>
<evidence type="ECO:0000259" key="5">
    <source>
        <dbReference type="Pfam" id="PF00551"/>
    </source>
</evidence>
<keyword evidence="2 4" id="KW-0808">Transferase</keyword>
<dbReference type="GO" id="GO:0004644">
    <property type="term" value="F:phosphoribosylglycinamide formyltransferase activity"/>
    <property type="evidence" value="ECO:0007669"/>
    <property type="project" value="UniProtKB-UniRule"/>
</dbReference>
<dbReference type="NCBIfam" id="TIGR00639">
    <property type="entry name" value="PurN"/>
    <property type="match status" value="1"/>
</dbReference>
<comment type="function">
    <text evidence="4">Catalyzes the transfer of a formyl group from 10-formyltetrahydrofolate to 5-phospho-ribosyl-glycinamide (GAR), producing 5-phospho-ribosyl-N-formylglycinamide (FGAR) and tetrahydrofolate.</text>
</comment>
<proteinExistence type="inferred from homology"/>
<feature type="binding site" evidence="4">
    <location>
        <begin position="20"/>
        <end position="22"/>
    </location>
    <ligand>
        <name>N(1)-(5-phospho-beta-D-ribosyl)glycinamide</name>
        <dbReference type="ChEBI" id="CHEBI:143788"/>
    </ligand>
</feature>
<evidence type="ECO:0000256" key="2">
    <source>
        <dbReference type="ARBA" id="ARBA00022679"/>
    </source>
</evidence>
<dbReference type="EC" id="2.1.2.2" evidence="4"/>
<dbReference type="EMBL" id="CP066014">
    <property type="protein sequence ID" value="QQB62353.1"/>
    <property type="molecule type" value="Genomic_DNA"/>
</dbReference>
<evidence type="ECO:0000256" key="1">
    <source>
        <dbReference type="ARBA" id="ARBA00005054"/>
    </source>
</evidence>
<sequence>MMKKSTSNSKKIAVLISGSGTNLQAIIDSCQNKIINGKISVVISNKENAYGLTRAKNASIKTLVCKDNDILLDTLIKEKIDLVVLAGYLKILPQKIIDEFEAKIINIHPSLIPSFCGMGFYGRKVHEKVYEKGVKFTGATTHFVTKDADDGPIIYQEIVKIDQEDTIDDIAKNVLEKEHEILIKSVKDFCDDLFYIKNNKVFVKNRSF</sequence>
<evidence type="ECO:0000256" key="4">
    <source>
        <dbReference type="HAMAP-Rule" id="MF_01930"/>
    </source>
</evidence>
<dbReference type="InterPro" id="IPR036477">
    <property type="entry name" value="Formyl_transf_N_sf"/>
</dbReference>
<dbReference type="HAMAP" id="MF_01930">
    <property type="entry name" value="PurN"/>
    <property type="match status" value="1"/>
</dbReference>
<dbReference type="PANTHER" id="PTHR43369">
    <property type="entry name" value="PHOSPHORIBOSYLGLYCINAMIDE FORMYLTRANSFERASE"/>
    <property type="match status" value="1"/>
</dbReference>
<comment type="catalytic activity">
    <reaction evidence="4">
        <text>N(1)-(5-phospho-beta-D-ribosyl)glycinamide + (6R)-10-formyltetrahydrofolate = N(2)-formyl-N(1)-(5-phospho-beta-D-ribosyl)glycinamide + (6S)-5,6,7,8-tetrahydrofolate + H(+)</text>
        <dbReference type="Rhea" id="RHEA:15053"/>
        <dbReference type="ChEBI" id="CHEBI:15378"/>
        <dbReference type="ChEBI" id="CHEBI:57453"/>
        <dbReference type="ChEBI" id="CHEBI:143788"/>
        <dbReference type="ChEBI" id="CHEBI:147286"/>
        <dbReference type="ChEBI" id="CHEBI:195366"/>
        <dbReference type="EC" id="2.1.2.2"/>
    </reaction>
</comment>
<dbReference type="RefSeq" id="WP_004838303.1">
    <property type="nucleotide sequence ID" value="NZ_CP066014.1"/>
</dbReference>
<dbReference type="UniPathway" id="UPA00074">
    <property type="reaction ID" value="UER00126"/>
</dbReference>
<gene>
    <name evidence="4" type="primary">purN</name>
    <name evidence="6" type="ORF">I6H45_02445</name>
</gene>
<dbReference type="GeneID" id="79021574"/>
<dbReference type="InterPro" id="IPR004607">
    <property type="entry name" value="GART"/>
</dbReference>
<keyword evidence="3 4" id="KW-0658">Purine biosynthesis</keyword>
<comment type="caution">
    <text evidence="4">Lacks conserved residue(s) required for the propagation of feature annotation.</text>
</comment>